<protein>
    <submittedName>
        <fullName evidence="3">Unannotated protein</fullName>
    </submittedName>
</protein>
<feature type="domain" description="Mannose-6-phosphate isomerase type II C-terminal" evidence="2">
    <location>
        <begin position="73"/>
        <end position="175"/>
    </location>
</feature>
<dbReference type="EMBL" id="CAEZTG010000044">
    <property type="protein sequence ID" value="CAB4561909.1"/>
    <property type="molecule type" value="Genomic_DNA"/>
</dbReference>
<organism evidence="3">
    <name type="scientific">freshwater metagenome</name>
    <dbReference type="NCBI Taxonomy" id="449393"/>
    <lineage>
        <taxon>unclassified sequences</taxon>
        <taxon>metagenomes</taxon>
        <taxon>ecological metagenomes</taxon>
    </lineage>
</organism>
<sequence length="182" mass="20347">MRPVWRLCQSQSLEPWSRGPPKGVPDFSYPQPHFSVLTGHFGHTRPVTPTAENPPSNDDTLRPLGEAGTGERRPWGEFVILDDGPAAKVKRITVEPGQRLSYQSHDKRSEHWIVVEGTAIVTLNDVDHTVPAGRTIEIPVHTKHRVRNDSTAPVVFIEVQTGTYFGEDDIVRYEDDYGRAGS</sequence>
<evidence type="ECO:0000259" key="2">
    <source>
        <dbReference type="Pfam" id="PF01050"/>
    </source>
</evidence>
<evidence type="ECO:0000256" key="1">
    <source>
        <dbReference type="SAM" id="MobiDB-lite"/>
    </source>
</evidence>
<evidence type="ECO:0000313" key="3">
    <source>
        <dbReference type="EMBL" id="CAB4561909.1"/>
    </source>
</evidence>
<feature type="region of interest" description="Disordered" evidence="1">
    <location>
        <begin position="40"/>
        <end position="69"/>
    </location>
</feature>
<dbReference type="CDD" id="cd02213">
    <property type="entry name" value="cupin_PMI_typeII_C"/>
    <property type="match status" value="1"/>
</dbReference>
<reference evidence="3" key="1">
    <citation type="submission" date="2020-05" db="EMBL/GenBank/DDBJ databases">
        <authorList>
            <person name="Chiriac C."/>
            <person name="Salcher M."/>
            <person name="Ghai R."/>
            <person name="Kavagutti S V."/>
        </authorList>
    </citation>
    <scope>NUCLEOTIDE SEQUENCE</scope>
</reference>
<dbReference type="EMBL" id="CAEZTR010000039">
    <property type="protein sequence ID" value="CAB4576254.1"/>
    <property type="molecule type" value="Genomic_DNA"/>
</dbReference>
<gene>
    <name evidence="3" type="ORF">UFOPK1603_00630</name>
    <name evidence="4" type="ORF">UFOPK1711_00830</name>
</gene>
<dbReference type="GO" id="GO:0009298">
    <property type="term" value="P:GDP-mannose biosynthetic process"/>
    <property type="evidence" value="ECO:0007669"/>
    <property type="project" value="TreeGrafter"/>
</dbReference>
<dbReference type="InterPro" id="IPR014710">
    <property type="entry name" value="RmlC-like_jellyroll"/>
</dbReference>
<evidence type="ECO:0000313" key="4">
    <source>
        <dbReference type="EMBL" id="CAB4576254.1"/>
    </source>
</evidence>
<dbReference type="InterPro" id="IPR001538">
    <property type="entry name" value="Man6P_isomerase-2_C"/>
</dbReference>
<accession>A0A6J6DGR3</accession>
<dbReference type="Gene3D" id="2.60.120.10">
    <property type="entry name" value="Jelly Rolls"/>
    <property type="match status" value="1"/>
</dbReference>
<name>A0A6J6DGR3_9ZZZZ</name>
<dbReference type="PANTHER" id="PTHR46390">
    <property type="entry name" value="MANNOSE-1-PHOSPHATE GUANYLYLTRANSFERASE"/>
    <property type="match status" value="1"/>
</dbReference>
<dbReference type="PANTHER" id="PTHR46390:SF1">
    <property type="entry name" value="MANNOSE-1-PHOSPHATE GUANYLYLTRANSFERASE"/>
    <property type="match status" value="1"/>
</dbReference>
<dbReference type="GO" id="GO:0004475">
    <property type="term" value="F:mannose-1-phosphate guanylyltransferase (GTP) activity"/>
    <property type="evidence" value="ECO:0007669"/>
    <property type="project" value="TreeGrafter"/>
</dbReference>
<dbReference type="InterPro" id="IPR051161">
    <property type="entry name" value="Mannose-6P_isomerase_type2"/>
</dbReference>
<dbReference type="AlphaFoldDB" id="A0A6J6DGR3"/>
<dbReference type="GO" id="GO:0005976">
    <property type="term" value="P:polysaccharide metabolic process"/>
    <property type="evidence" value="ECO:0007669"/>
    <property type="project" value="InterPro"/>
</dbReference>
<proteinExistence type="predicted"/>
<dbReference type="Pfam" id="PF01050">
    <property type="entry name" value="MannoseP_isomer"/>
    <property type="match status" value="1"/>
</dbReference>
<dbReference type="InterPro" id="IPR011051">
    <property type="entry name" value="RmlC_Cupin_sf"/>
</dbReference>
<dbReference type="SUPFAM" id="SSF51182">
    <property type="entry name" value="RmlC-like cupins"/>
    <property type="match status" value="1"/>
</dbReference>